<keyword evidence="1" id="KW-0472">Membrane</keyword>
<dbReference type="Proteomes" id="UP001316087">
    <property type="component" value="Unassembled WGS sequence"/>
</dbReference>
<dbReference type="RefSeq" id="WP_241368820.1">
    <property type="nucleotide sequence ID" value="NZ_JAKZFC010000002.1"/>
</dbReference>
<reference evidence="2 3" key="1">
    <citation type="submission" date="2022-03" db="EMBL/GenBank/DDBJ databases">
        <authorList>
            <person name="Jo J.-H."/>
            <person name="Im W.-T."/>
        </authorList>
    </citation>
    <scope>NUCLEOTIDE SEQUENCE [LARGE SCALE GENOMIC DNA]</scope>
    <source>
        <strain evidence="2 3">MA9</strain>
    </source>
</reference>
<gene>
    <name evidence="2" type="ORF">LZ480_07650</name>
</gene>
<feature type="transmembrane region" description="Helical" evidence="1">
    <location>
        <begin position="35"/>
        <end position="56"/>
    </location>
</feature>
<name>A0ABS9UBN7_9BACL</name>
<protein>
    <submittedName>
        <fullName evidence="2">Uncharacterized protein</fullName>
    </submittedName>
</protein>
<feature type="transmembrane region" description="Helical" evidence="1">
    <location>
        <begin position="12"/>
        <end position="29"/>
    </location>
</feature>
<keyword evidence="1" id="KW-0812">Transmembrane</keyword>
<dbReference type="EMBL" id="JAKZFC010000002">
    <property type="protein sequence ID" value="MCH7321766.1"/>
    <property type="molecule type" value="Genomic_DNA"/>
</dbReference>
<proteinExistence type="predicted"/>
<organism evidence="2 3">
    <name type="scientific">Solibacillus palustris</name>
    <dbReference type="NCBI Taxonomy" id="2908203"/>
    <lineage>
        <taxon>Bacteria</taxon>
        <taxon>Bacillati</taxon>
        <taxon>Bacillota</taxon>
        <taxon>Bacilli</taxon>
        <taxon>Bacillales</taxon>
        <taxon>Caryophanaceae</taxon>
        <taxon>Solibacillus</taxon>
    </lineage>
</organism>
<accession>A0ABS9UBN7</accession>
<evidence type="ECO:0000256" key="1">
    <source>
        <dbReference type="SAM" id="Phobius"/>
    </source>
</evidence>
<keyword evidence="3" id="KW-1185">Reference proteome</keyword>
<evidence type="ECO:0000313" key="2">
    <source>
        <dbReference type="EMBL" id="MCH7321766.1"/>
    </source>
</evidence>
<comment type="caution">
    <text evidence="2">The sequence shown here is derived from an EMBL/GenBank/DDBJ whole genome shotgun (WGS) entry which is preliminary data.</text>
</comment>
<sequence length="208" mass="24326">MFKNWSNRDWVWLTGILLFIMTLLVANFYEKWDPQISIIANSTSIALAVIAIFLSLKQDSDSKSTSESMRQDLSTQMGNITMLIASKRNEIDDAATNVEQSVDTNTETRNDSYTYEQLVEHGEKIKQETINKFKIEMNEKILNNSDLMNDAYKNYYLKKFEYRDVEDEIIKTFKENPHYTFNKLNSELKKKGIDVSNGYIKTVLDRRQ</sequence>
<evidence type="ECO:0000313" key="3">
    <source>
        <dbReference type="Proteomes" id="UP001316087"/>
    </source>
</evidence>
<keyword evidence="1" id="KW-1133">Transmembrane helix</keyword>